<dbReference type="GO" id="GO:0005509">
    <property type="term" value="F:calcium ion binding"/>
    <property type="evidence" value="ECO:0007669"/>
    <property type="project" value="InterPro"/>
</dbReference>
<evidence type="ECO:0000256" key="11">
    <source>
        <dbReference type="ARBA" id="ARBA00072696"/>
    </source>
</evidence>
<keyword evidence="14" id="KW-1185">Reference proteome</keyword>
<dbReference type="InterPro" id="IPR018247">
    <property type="entry name" value="EF_Hand_1_Ca_BS"/>
</dbReference>
<dbReference type="SUPFAM" id="SSF47473">
    <property type="entry name" value="EF-hand"/>
    <property type="match status" value="2"/>
</dbReference>
<comment type="subcellular location">
    <subcellularLocation>
        <location evidence="1">Endoplasmic reticulum lumen</location>
    </subcellularLocation>
</comment>
<feature type="domain" description="EF-hand" evidence="13">
    <location>
        <begin position="248"/>
        <end position="270"/>
    </location>
</feature>
<dbReference type="GO" id="GO:0015031">
    <property type="term" value="P:protein transport"/>
    <property type="evidence" value="ECO:0007669"/>
    <property type="project" value="UniProtKB-ARBA"/>
</dbReference>
<evidence type="ECO:0000256" key="8">
    <source>
        <dbReference type="ARBA" id="ARBA00023186"/>
    </source>
</evidence>
<evidence type="ECO:0000256" key="9">
    <source>
        <dbReference type="ARBA" id="ARBA00056975"/>
    </source>
</evidence>
<keyword evidence="4" id="KW-0677">Repeat</keyword>
<keyword evidence="5" id="KW-0256">Endoplasmic reticulum</keyword>
<keyword evidence="2" id="KW-0479">Metal-binding</keyword>
<keyword evidence="6" id="KW-0106">Calcium</keyword>
<evidence type="ECO:0000313" key="14">
    <source>
        <dbReference type="Proteomes" id="UP000050795"/>
    </source>
</evidence>
<keyword evidence="7" id="KW-0325">Glycoprotein</keyword>
<reference evidence="15" key="2">
    <citation type="submission" date="2023-11" db="UniProtKB">
        <authorList>
            <consortium name="WormBaseParasite"/>
        </authorList>
    </citation>
    <scope>IDENTIFICATION</scope>
</reference>
<evidence type="ECO:0000256" key="10">
    <source>
        <dbReference type="ARBA" id="ARBA00063143"/>
    </source>
</evidence>
<comment type="function">
    <text evidence="9">Probable molecular chaperone assisting protein biosynthesis and transport in the endoplasmic reticulum. Required for the proper biosynthesis and transport of pulmonary surfactant-associated protein A/SP-A, pulmonary surfactant-associated protein D/SP-D and the lipid transporter ABCA3. By regulating both the proper expression and the degradation through the endoplasmic reticulum-associated protein degradation pathway of these proteins plays a crucial role in pulmonary surfactant homeostasis. Has an anti-fibrotic activity by negatively regulating the secretion of type I and type III collagens. This calcium-binding protein also transiently associates with immature PCSK6 and regulates its secretion.</text>
</comment>
<evidence type="ECO:0000313" key="15">
    <source>
        <dbReference type="WBParaSite" id="TREG1_50580.1"/>
    </source>
</evidence>
<evidence type="ECO:0000259" key="13">
    <source>
        <dbReference type="PROSITE" id="PS50222"/>
    </source>
</evidence>
<dbReference type="PANTHER" id="PTHR10827">
    <property type="entry name" value="RETICULOCALBIN"/>
    <property type="match status" value="1"/>
</dbReference>
<evidence type="ECO:0000256" key="1">
    <source>
        <dbReference type="ARBA" id="ARBA00004319"/>
    </source>
</evidence>
<dbReference type="WBParaSite" id="TREG1_50580.1">
    <property type="protein sequence ID" value="TREG1_50580.1"/>
    <property type="gene ID" value="TREG1_50580"/>
</dbReference>
<dbReference type="InterPro" id="IPR011992">
    <property type="entry name" value="EF-hand-dom_pair"/>
</dbReference>
<dbReference type="Pfam" id="PF13499">
    <property type="entry name" value="EF-hand_7"/>
    <property type="match status" value="2"/>
</dbReference>
<reference evidence="14" key="1">
    <citation type="submission" date="2022-06" db="EMBL/GenBank/DDBJ databases">
        <authorList>
            <person name="Berger JAMES D."/>
            <person name="Berger JAMES D."/>
        </authorList>
    </citation>
    <scope>NUCLEOTIDE SEQUENCE [LARGE SCALE GENOMIC DNA]</scope>
</reference>
<dbReference type="Pfam" id="PF13202">
    <property type="entry name" value="EF-hand_5"/>
    <property type="match status" value="1"/>
</dbReference>
<dbReference type="CDD" id="cd16226">
    <property type="entry name" value="EFh_CREC_Calumenin_like"/>
    <property type="match status" value="1"/>
</dbReference>
<proteinExistence type="predicted"/>
<feature type="chain" id="PRO_5041667912" description="Reticulocalbin-3" evidence="12">
    <location>
        <begin position="20"/>
        <end position="321"/>
    </location>
</feature>
<evidence type="ECO:0000256" key="4">
    <source>
        <dbReference type="ARBA" id="ARBA00022737"/>
    </source>
</evidence>
<dbReference type="Proteomes" id="UP000050795">
    <property type="component" value="Unassembled WGS sequence"/>
</dbReference>
<evidence type="ECO:0000256" key="6">
    <source>
        <dbReference type="ARBA" id="ARBA00022837"/>
    </source>
</evidence>
<feature type="domain" description="EF-hand" evidence="13">
    <location>
        <begin position="156"/>
        <end position="191"/>
    </location>
</feature>
<accession>A0AA85JSV2</accession>
<dbReference type="InterPro" id="IPR002048">
    <property type="entry name" value="EF_hand_dom"/>
</dbReference>
<dbReference type="FunFam" id="1.10.238.10:FF:000104">
    <property type="entry name" value="calumenin isoform X1"/>
    <property type="match status" value="1"/>
</dbReference>
<dbReference type="PROSITE" id="PS00018">
    <property type="entry name" value="EF_HAND_1"/>
    <property type="match status" value="5"/>
</dbReference>
<evidence type="ECO:0000256" key="7">
    <source>
        <dbReference type="ARBA" id="ARBA00023180"/>
    </source>
</evidence>
<dbReference type="Gene3D" id="1.10.238.10">
    <property type="entry name" value="EF-hand"/>
    <property type="match status" value="2"/>
</dbReference>
<feature type="signal peptide" evidence="12">
    <location>
        <begin position="1"/>
        <end position="19"/>
    </location>
</feature>
<sequence length="321" mass="37142">MPCEMKLLYIVLVTTLCISFKLEVVESKSKPRTLDKDLSDAPHVHDGEHSSVYDHEAFLGKDEAQRFDDLTPEESKEKLGQIVNKIDQNGDGQITTDEMAAWISKVSNRMLLEDTDRTWREYGLSDGDKMSWEKHVNELVGEDGEYEDEDDETKKTLLQRDERRWKTADTDGDGKLSKEEFLAFLHPEHEPKMRDVIVKETMEEVDKNHDGYVDLDEYIKDLWTPNSPNEAEPEWVKTEREEFSKRRDLNGDGKLDAEEVKKWVVPEDFNHVQAEVTHLFSESDADQDGKLSKNEILNRYDLFVGSQATNFGEILTSHDEL</sequence>
<evidence type="ECO:0000256" key="2">
    <source>
        <dbReference type="ARBA" id="ARBA00022723"/>
    </source>
</evidence>
<evidence type="ECO:0000256" key="12">
    <source>
        <dbReference type="SAM" id="SignalP"/>
    </source>
</evidence>
<dbReference type="GO" id="GO:0005788">
    <property type="term" value="C:endoplasmic reticulum lumen"/>
    <property type="evidence" value="ECO:0007669"/>
    <property type="project" value="UniProtKB-SubCell"/>
</dbReference>
<protein>
    <recommendedName>
        <fullName evidence="11">Reticulocalbin-3</fullName>
    </recommendedName>
</protein>
<dbReference type="AlphaFoldDB" id="A0AA85JSV2"/>
<dbReference type="SMART" id="SM00054">
    <property type="entry name" value="EFh"/>
    <property type="match status" value="4"/>
</dbReference>
<name>A0AA85JSV2_TRIRE</name>
<evidence type="ECO:0000256" key="3">
    <source>
        <dbReference type="ARBA" id="ARBA00022729"/>
    </source>
</evidence>
<dbReference type="PANTHER" id="PTHR10827:SF52">
    <property type="entry name" value="IP16409P"/>
    <property type="match status" value="1"/>
</dbReference>
<feature type="domain" description="EF-hand" evidence="13">
    <location>
        <begin position="74"/>
        <end position="109"/>
    </location>
</feature>
<comment type="subunit">
    <text evidence="10">Interacts with PCSK6 (immature form including the propeptide); probably involved in the maturation and the secretion of PCSK6.</text>
</comment>
<keyword evidence="8" id="KW-0143">Chaperone</keyword>
<organism evidence="14 15">
    <name type="scientific">Trichobilharzia regenti</name>
    <name type="common">Nasal bird schistosome</name>
    <dbReference type="NCBI Taxonomy" id="157069"/>
    <lineage>
        <taxon>Eukaryota</taxon>
        <taxon>Metazoa</taxon>
        <taxon>Spiralia</taxon>
        <taxon>Lophotrochozoa</taxon>
        <taxon>Platyhelminthes</taxon>
        <taxon>Trematoda</taxon>
        <taxon>Digenea</taxon>
        <taxon>Strigeidida</taxon>
        <taxon>Schistosomatoidea</taxon>
        <taxon>Schistosomatidae</taxon>
        <taxon>Trichobilharzia</taxon>
    </lineage>
</organism>
<evidence type="ECO:0000256" key="5">
    <source>
        <dbReference type="ARBA" id="ARBA00022824"/>
    </source>
</evidence>
<feature type="domain" description="EF-hand" evidence="13">
    <location>
        <begin position="271"/>
        <end position="306"/>
    </location>
</feature>
<dbReference type="PROSITE" id="PS50222">
    <property type="entry name" value="EF_HAND_2"/>
    <property type="match status" value="4"/>
</dbReference>
<keyword evidence="3 12" id="KW-0732">Signal</keyword>